<evidence type="ECO:0000313" key="2">
    <source>
        <dbReference type="EMBL" id="GGK52824.1"/>
    </source>
</evidence>
<feature type="transmembrane region" description="Helical" evidence="1">
    <location>
        <begin position="78"/>
        <end position="101"/>
    </location>
</feature>
<keyword evidence="3" id="KW-1185">Reference proteome</keyword>
<organism evidence="2 3">
    <name type="scientific">Salinarimonas ramus</name>
    <dbReference type="NCBI Taxonomy" id="690164"/>
    <lineage>
        <taxon>Bacteria</taxon>
        <taxon>Pseudomonadati</taxon>
        <taxon>Pseudomonadota</taxon>
        <taxon>Alphaproteobacteria</taxon>
        <taxon>Hyphomicrobiales</taxon>
        <taxon>Salinarimonadaceae</taxon>
        <taxon>Salinarimonas</taxon>
    </lineage>
</organism>
<reference evidence="2 3" key="1">
    <citation type="journal article" date="2014" name="Int. J. Syst. Evol. Microbiol.">
        <title>Complete genome sequence of Corynebacterium casei LMG S-19264T (=DSM 44701T), isolated from a smear-ripened cheese.</title>
        <authorList>
            <consortium name="US DOE Joint Genome Institute (JGI-PGF)"/>
            <person name="Walter F."/>
            <person name="Albersmeier A."/>
            <person name="Kalinowski J."/>
            <person name="Ruckert C."/>
        </authorList>
    </citation>
    <scope>NUCLEOTIDE SEQUENCE [LARGE SCALE GENOMIC DNA]</scope>
    <source>
        <strain evidence="2 3">CGMCC 1.9161</strain>
    </source>
</reference>
<keyword evidence="1" id="KW-1133">Transmembrane helix</keyword>
<gene>
    <name evidence="2" type="ORF">GCM10011322_44650</name>
</gene>
<protein>
    <submittedName>
        <fullName evidence="2">Uncharacterized protein</fullName>
    </submittedName>
</protein>
<feature type="transmembrane region" description="Helical" evidence="1">
    <location>
        <begin position="52"/>
        <end position="72"/>
    </location>
</feature>
<accession>A0A917QJZ3</accession>
<keyword evidence="1" id="KW-0812">Transmembrane</keyword>
<evidence type="ECO:0000256" key="1">
    <source>
        <dbReference type="SAM" id="Phobius"/>
    </source>
</evidence>
<comment type="caution">
    <text evidence="2">The sequence shown here is derived from an EMBL/GenBank/DDBJ whole genome shotgun (WGS) entry which is preliminary data.</text>
</comment>
<keyword evidence="1" id="KW-0472">Membrane</keyword>
<evidence type="ECO:0000313" key="3">
    <source>
        <dbReference type="Proteomes" id="UP000600449"/>
    </source>
</evidence>
<dbReference type="Proteomes" id="UP000600449">
    <property type="component" value="Unassembled WGS sequence"/>
</dbReference>
<dbReference type="AlphaFoldDB" id="A0A917QJZ3"/>
<proteinExistence type="predicted"/>
<dbReference type="EMBL" id="BMMF01000016">
    <property type="protein sequence ID" value="GGK52824.1"/>
    <property type="molecule type" value="Genomic_DNA"/>
</dbReference>
<name>A0A917QJZ3_9HYPH</name>
<sequence>MITLLLAIICWQMFCIAFDVREPWDAPAFWSVAYPASIAMSAVAGYLARSGWIVGLVVTFAQLPIIVVSNGLDATNLFAVAILAALSLPPAVAAASAARLAENKR</sequence>
<dbReference type="RefSeq" id="WP_188915486.1">
    <property type="nucleotide sequence ID" value="NZ_BMMF01000016.1"/>
</dbReference>